<dbReference type="PROSITE" id="PS50893">
    <property type="entry name" value="ABC_TRANSPORTER_2"/>
    <property type="match status" value="2"/>
</dbReference>
<protein>
    <submittedName>
        <fullName evidence="4">ATP-binding cassette domain-containing protein</fullName>
    </submittedName>
</protein>
<dbReference type="InterPro" id="IPR037118">
    <property type="entry name" value="Val-tRNA_synth_C_sf"/>
</dbReference>
<keyword evidence="1" id="KW-0175">Coiled coil</keyword>
<evidence type="ECO:0000256" key="2">
    <source>
        <dbReference type="SAM" id="MobiDB-lite"/>
    </source>
</evidence>
<comment type="caution">
    <text evidence="4">The sequence shown here is derived from an EMBL/GenBank/DDBJ whole genome shotgun (WGS) entry which is preliminary data.</text>
</comment>
<dbReference type="SMART" id="SM00382">
    <property type="entry name" value="AAA"/>
    <property type="match status" value="2"/>
</dbReference>
<dbReference type="PANTHER" id="PTHR42855">
    <property type="entry name" value="ABC TRANSPORTER ATP-BINDING SUBUNIT"/>
    <property type="match status" value="1"/>
</dbReference>
<accession>A0A6A8HFW0</accession>
<dbReference type="Gene3D" id="1.10.287.380">
    <property type="entry name" value="Valyl-tRNA synthetase, C-terminal domain"/>
    <property type="match status" value="1"/>
</dbReference>
<feature type="domain" description="ABC transporter" evidence="3">
    <location>
        <begin position="4"/>
        <end position="255"/>
    </location>
</feature>
<dbReference type="SUPFAM" id="SSF52540">
    <property type="entry name" value="P-loop containing nucleoside triphosphate hydrolases"/>
    <property type="match status" value="2"/>
</dbReference>
<dbReference type="PANTHER" id="PTHR42855:SF1">
    <property type="entry name" value="ABC TRANSPORTER DOMAIN-CONTAINING PROTEIN"/>
    <property type="match status" value="1"/>
</dbReference>
<name>A0A6A8HFW0_9LACO</name>
<dbReference type="GO" id="GO:0016887">
    <property type="term" value="F:ATP hydrolysis activity"/>
    <property type="evidence" value="ECO:0007669"/>
    <property type="project" value="InterPro"/>
</dbReference>
<dbReference type="GO" id="GO:0003677">
    <property type="term" value="F:DNA binding"/>
    <property type="evidence" value="ECO:0007669"/>
    <property type="project" value="InterPro"/>
</dbReference>
<evidence type="ECO:0000256" key="1">
    <source>
        <dbReference type="SAM" id="Coils"/>
    </source>
</evidence>
<reference evidence="4" key="1">
    <citation type="journal article" date="2019" name="Nat. Med.">
        <title>A library of human gut bacterial isolates paired with longitudinal multiomics data enables mechanistic microbiome research.</title>
        <authorList>
            <person name="Poyet M."/>
            <person name="Groussin M."/>
            <person name="Gibbons S.M."/>
            <person name="Avila-Pacheco J."/>
            <person name="Jiang X."/>
            <person name="Kearney S.M."/>
            <person name="Perrotta A.R."/>
            <person name="Berdy B."/>
            <person name="Zhao S."/>
            <person name="Lieberman T.D."/>
            <person name="Swanson P.K."/>
            <person name="Smith M."/>
            <person name="Roesemann S."/>
            <person name="Alexander J.E."/>
            <person name="Rich S.A."/>
            <person name="Livny J."/>
            <person name="Vlamakis H."/>
            <person name="Clish C."/>
            <person name="Bullock K."/>
            <person name="Deik A."/>
            <person name="Scott J."/>
            <person name="Pierce K.A."/>
            <person name="Xavier R.J."/>
            <person name="Alm E.J."/>
        </authorList>
    </citation>
    <scope>NUCLEOTIDE SEQUENCE</scope>
    <source>
        <strain evidence="4">BIOML-A18</strain>
    </source>
</reference>
<dbReference type="AlphaFoldDB" id="A0A6A8HFW0"/>
<evidence type="ECO:0000313" key="4">
    <source>
        <dbReference type="EMBL" id="MSA68021.1"/>
    </source>
</evidence>
<gene>
    <name evidence="4" type="ORF">GKC89_02620</name>
</gene>
<dbReference type="InterPro" id="IPR051309">
    <property type="entry name" value="ABCF_ATPase"/>
</dbReference>
<keyword evidence="4" id="KW-0547">Nucleotide-binding</keyword>
<dbReference type="InterPro" id="IPR017871">
    <property type="entry name" value="ABC_transporter-like_CS"/>
</dbReference>
<organism evidence="4">
    <name type="scientific">Ligilactobacillus ruminis</name>
    <dbReference type="NCBI Taxonomy" id="1623"/>
    <lineage>
        <taxon>Bacteria</taxon>
        <taxon>Bacillati</taxon>
        <taxon>Bacillota</taxon>
        <taxon>Bacilli</taxon>
        <taxon>Lactobacillales</taxon>
        <taxon>Lactobacillaceae</taxon>
        <taxon>Ligilactobacillus</taxon>
    </lineage>
</organism>
<dbReference type="Pfam" id="PF12848">
    <property type="entry name" value="ABC_tran_Xtn"/>
    <property type="match status" value="1"/>
</dbReference>
<dbReference type="CDD" id="cd03221">
    <property type="entry name" value="ABCF_EF-3"/>
    <property type="match status" value="2"/>
</dbReference>
<dbReference type="InterPro" id="IPR003439">
    <property type="entry name" value="ABC_transporter-like_ATP-bd"/>
</dbReference>
<feature type="domain" description="ABC transporter" evidence="3">
    <location>
        <begin position="317"/>
        <end position="538"/>
    </location>
</feature>
<evidence type="ECO:0000259" key="3">
    <source>
        <dbReference type="PROSITE" id="PS50893"/>
    </source>
</evidence>
<dbReference type="PROSITE" id="PS00211">
    <property type="entry name" value="ABC_TRANSPORTER_1"/>
    <property type="match status" value="1"/>
</dbReference>
<dbReference type="Gene3D" id="3.40.50.300">
    <property type="entry name" value="P-loop containing nucleotide triphosphate hydrolases"/>
    <property type="match status" value="2"/>
</dbReference>
<dbReference type="InterPro" id="IPR003593">
    <property type="entry name" value="AAA+_ATPase"/>
</dbReference>
<dbReference type="FunFam" id="3.40.50.300:FF:000011">
    <property type="entry name" value="Putative ABC transporter ATP-binding component"/>
    <property type="match status" value="1"/>
</dbReference>
<feature type="compositionally biased region" description="Polar residues" evidence="2">
    <location>
        <begin position="539"/>
        <end position="549"/>
    </location>
</feature>
<dbReference type="GO" id="GO:0005524">
    <property type="term" value="F:ATP binding"/>
    <property type="evidence" value="ECO:0007669"/>
    <property type="project" value="UniProtKB-KW"/>
</dbReference>
<dbReference type="Pfam" id="PF00005">
    <property type="entry name" value="ABC_tran"/>
    <property type="match status" value="2"/>
</dbReference>
<dbReference type="InterPro" id="IPR032524">
    <property type="entry name" value="ABC_tran_C"/>
</dbReference>
<dbReference type="EMBL" id="WKOD01000005">
    <property type="protein sequence ID" value="MSA68021.1"/>
    <property type="molecule type" value="Genomic_DNA"/>
</dbReference>
<feature type="region of interest" description="Disordered" evidence="2">
    <location>
        <begin position="532"/>
        <end position="558"/>
    </location>
</feature>
<dbReference type="InterPro" id="IPR032781">
    <property type="entry name" value="ABC_tran_Xtn"/>
</dbReference>
<keyword evidence="4" id="KW-0067">ATP-binding</keyword>
<dbReference type="RefSeq" id="WP_154236672.1">
    <property type="nucleotide sequence ID" value="NZ_WKNS01000005.1"/>
</dbReference>
<dbReference type="InterPro" id="IPR027417">
    <property type="entry name" value="P-loop_NTPase"/>
</dbReference>
<proteinExistence type="predicted"/>
<sequence>MQTLRIEHLTKTYGEKTLFEDADFIINEHDRIGLIGTNGSGKTTLLNAISGIDPADSGELIAPNDYRIGYLKQMPELDDSKTIIEAVFEGAGPIFQTVRNYEEALEAYGADPENEKLAKRYSDAEDKMNQEDAWTAESDVKTILTQLHISDWNQQVGTLSGGQLKRVGLAQVLIQAPDLLILDEPTNHLDFDSIEWLQSYLASYKGALLVVTHDRYFLDQIASRIIELSFGKLYFYTGNYQDFVAQKAERVERELVAEHKQQQLYKKELAWMRTGAKARTTKQQARINHFNELKDGLNKVQVDGKVDINLGQARLGKKVLEVKKGSLTLQNHKIINDFDLLVKAGDRIGITGVNGAGKSSFLNVLAGDLPLDSGELIVGETVKLAYYRQQTEKIPEDKRIINYLDEVGQSVVNKNGERVSTTQLLEQFLFPRFMHGTLIRKLSGGEKRRLYLLKLLMSSPNVLLLDEPTNDLDIGTLTILEDYLESFAGTVITVSHDRYFLDKVASDLLIFKGQARIERYTGMFTDYLSQEDHAKKESVTPQKSSANSSTEDKKVSKEKTKLTYAEQMEFDKLEKEIDDLDERKAELQEEMNNVPGSDYGRLGDLQRQIDEIDQRSEEAMERWEYLGQYV</sequence>
<dbReference type="Pfam" id="PF16326">
    <property type="entry name" value="ABC_tran_CTD"/>
    <property type="match status" value="1"/>
</dbReference>
<feature type="coiled-coil region" evidence="1">
    <location>
        <begin position="570"/>
        <end position="622"/>
    </location>
</feature>